<accession>A0ABS2SWF0</accession>
<gene>
    <name evidence="3" type="ORF">JOC54_003136</name>
</gene>
<evidence type="ECO:0000313" key="4">
    <source>
        <dbReference type="Proteomes" id="UP001179280"/>
    </source>
</evidence>
<dbReference type="EMBL" id="JAFBCV010000010">
    <property type="protein sequence ID" value="MBM7839856.1"/>
    <property type="molecule type" value="Genomic_DNA"/>
</dbReference>
<proteinExistence type="predicted"/>
<keyword evidence="4" id="KW-1185">Reference proteome</keyword>
<feature type="domain" description="Phosphogluconate dehydrogenase NAD-binding putative C-terminal" evidence="2">
    <location>
        <begin position="194"/>
        <end position="264"/>
    </location>
</feature>
<evidence type="ECO:0000313" key="3">
    <source>
        <dbReference type="EMBL" id="MBM7839856.1"/>
    </source>
</evidence>
<dbReference type="Gene3D" id="1.10.1040.10">
    <property type="entry name" value="N-(1-d-carboxylethyl)-l-norvaline Dehydrogenase, domain 2"/>
    <property type="match status" value="1"/>
</dbReference>
<name>A0ABS2SWF0_9BACI</name>
<dbReference type="InterPro" id="IPR008927">
    <property type="entry name" value="6-PGluconate_DH-like_C_sf"/>
</dbReference>
<dbReference type="SUPFAM" id="SSF48179">
    <property type="entry name" value="6-phosphogluconate dehydrogenase C-terminal domain-like"/>
    <property type="match status" value="1"/>
</dbReference>
<evidence type="ECO:0000259" key="2">
    <source>
        <dbReference type="Pfam" id="PF09130"/>
    </source>
</evidence>
<evidence type="ECO:0000259" key="1">
    <source>
        <dbReference type="Pfam" id="PF03807"/>
    </source>
</evidence>
<reference evidence="3" key="1">
    <citation type="submission" date="2021-01" db="EMBL/GenBank/DDBJ databases">
        <title>Genomic Encyclopedia of Type Strains, Phase IV (KMG-IV): sequencing the most valuable type-strain genomes for metagenomic binning, comparative biology and taxonomic classification.</title>
        <authorList>
            <person name="Goeker M."/>
        </authorList>
    </citation>
    <scope>NUCLEOTIDE SEQUENCE</scope>
    <source>
        <strain evidence="3">DSM 21943</strain>
    </source>
</reference>
<feature type="domain" description="Pyrroline-5-carboxylate reductase catalytic N-terminal" evidence="1">
    <location>
        <begin position="2"/>
        <end position="100"/>
    </location>
</feature>
<dbReference type="InterPro" id="IPR013328">
    <property type="entry name" value="6PGD_dom2"/>
</dbReference>
<dbReference type="InterPro" id="IPR028939">
    <property type="entry name" value="P5C_Rdtase_cat_N"/>
</dbReference>
<dbReference type="Proteomes" id="UP001179280">
    <property type="component" value="Unassembled WGS sequence"/>
</dbReference>
<dbReference type="SUPFAM" id="SSF51735">
    <property type="entry name" value="NAD(P)-binding Rossmann-fold domains"/>
    <property type="match status" value="1"/>
</dbReference>
<dbReference type="Gene3D" id="3.40.50.720">
    <property type="entry name" value="NAD(P)-binding Rossmann-like Domain"/>
    <property type="match status" value="1"/>
</dbReference>
<sequence>MKISFVGFGEASYELSRGLKAEGIESIQAYDVMREHPEAGKQIEERAQRAGVELKRQLGDVLINPDVLFVAVPASKTIEVSESIQAQLQNKQVLYIDVSASTPRVKQEIEKNLTARHVKFVDAAMLGPLPVYQHKVPISASGTGADLFIEKMKPYQMNITRVGEKAGDASAVKLIRSVFMKGIVGLYLETLQAAETFDVSTEVIDSLEETMDSHSFKDTLNRLVTGSAVHAKRRAFELQGSIDMLQEAGMDATLTAAAKAKLDELAQVASFEQGRETPSSWQDVLAYYKTE</sequence>
<dbReference type="InterPro" id="IPR036291">
    <property type="entry name" value="NAD(P)-bd_dom_sf"/>
</dbReference>
<dbReference type="Pfam" id="PF09130">
    <property type="entry name" value="DUF1932"/>
    <property type="match status" value="1"/>
</dbReference>
<protein>
    <submittedName>
        <fullName evidence="3">3-hydroxyisobutyrate dehydrogenase-like beta-hydroxyacid dehydrogenase</fullName>
    </submittedName>
</protein>
<dbReference type="InterPro" id="IPR015814">
    <property type="entry name" value="Pgluconate_DH_NAD-bd_C"/>
</dbReference>
<comment type="caution">
    <text evidence="3">The sequence shown here is derived from an EMBL/GenBank/DDBJ whole genome shotgun (WGS) entry which is preliminary data.</text>
</comment>
<dbReference type="Pfam" id="PF03807">
    <property type="entry name" value="F420_oxidored"/>
    <property type="match status" value="1"/>
</dbReference>
<organism evidence="3 4">
    <name type="scientific">Shouchella xiaoxiensis</name>
    <dbReference type="NCBI Taxonomy" id="766895"/>
    <lineage>
        <taxon>Bacteria</taxon>
        <taxon>Bacillati</taxon>
        <taxon>Bacillota</taxon>
        <taxon>Bacilli</taxon>
        <taxon>Bacillales</taxon>
        <taxon>Bacillaceae</taxon>
        <taxon>Shouchella</taxon>
    </lineage>
</organism>